<name>A0A0M1VSV9_FUSVC</name>
<feature type="signal peptide" evidence="1">
    <location>
        <begin position="1"/>
        <end position="21"/>
    </location>
</feature>
<dbReference type="Proteomes" id="UP000004925">
    <property type="component" value="Unassembled WGS sequence"/>
</dbReference>
<reference evidence="3 4" key="1">
    <citation type="submission" date="2011-10" db="EMBL/GenBank/DDBJ databases">
        <title>The Genome Sequence of Fusobacterium sp. 4_1_13.</title>
        <authorList>
            <consortium name="The Broad Institute Genome Sequencing Platform"/>
            <person name="Earl A."/>
            <person name="Ward D."/>
            <person name="Feldgarden M."/>
            <person name="Gevers D."/>
            <person name="Strauss J."/>
            <person name="Ambrose C."/>
            <person name="Allen-Vercoe E."/>
            <person name="Young S.K."/>
            <person name="Zeng Q."/>
            <person name="Gargeya S."/>
            <person name="Fitzgerald M."/>
            <person name="Haas B."/>
            <person name="Abouelleil A."/>
            <person name="Alvarado L."/>
            <person name="Arachchi H.M."/>
            <person name="Berlin A."/>
            <person name="Brown A."/>
            <person name="Chapman S.B."/>
            <person name="Chen Z."/>
            <person name="Dunbar C."/>
            <person name="Freedman E."/>
            <person name="Gearin G."/>
            <person name="Goldberg J."/>
            <person name="Griggs A."/>
            <person name="Gujja S."/>
            <person name="Heiman D."/>
            <person name="Howarth C."/>
            <person name="Larson L."/>
            <person name="Lui A."/>
            <person name="MacDonald P.J."/>
            <person name="Montmayeur A."/>
            <person name="Murphy C."/>
            <person name="Neiman D."/>
            <person name="Pearson M."/>
            <person name="Priest M."/>
            <person name="Roberts A."/>
            <person name="Saif S."/>
            <person name="Shea T."/>
            <person name="Shenoy N."/>
            <person name="Sisk P."/>
            <person name="Stolte C."/>
            <person name="Sykes S."/>
            <person name="Wortman J."/>
            <person name="Nusbaum C."/>
            <person name="Birren B."/>
        </authorList>
    </citation>
    <scope>NUCLEOTIDE SEQUENCE [LARGE SCALE GENOMIC DNA]</scope>
    <source>
        <strain evidence="3 4">4_1_13</strain>
    </source>
</reference>
<comment type="caution">
    <text evidence="3">The sequence shown here is derived from an EMBL/GenBank/DDBJ whole genome shotgun (WGS) entry which is preliminary data.</text>
</comment>
<organism evidence="3 4">
    <name type="scientific">Fusobacterium vincentii 4_1_13</name>
    <dbReference type="NCBI Taxonomy" id="469606"/>
    <lineage>
        <taxon>Bacteria</taxon>
        <taxon>Fusobacteriati</taxon>
        <taxon>Fusobacteriota</taxon>
        <taxon>Fusobacteriia</taxon>
        <taxon>Fusobacteriales</taxon>
        <taxon>Fusobacteriaceae</taxon>
        <taxon>Fusobacterium</taxon>
    </lineage>
</organism>
<gene>
    <name evidence="3" type="ORF">FSCG_00237</name>
</gene>
<dbReference type="Pfam" id="PF17118">
    <property type="entry name" value="DUF5105"/>
    <property type="match status" value="1"/>
</dbReference>
<dbReference type="RefSeq" id="WP_008797481.1">
    <property type="nucleotide sequence ID" value="NZ_KQ235735.1"/>
</dbReference>
<evidence type="ECO:0000259" key="2">
    <source>
        <dbReference type="Pfam" id="PF17118"/>
    </source>
</evidence>
<evidence type="ECO:0000313" key="4">
    <source>
        <dbReference type="Proteomes" id="UP000004925"/>
    </source>
</evidence>
<feature type="chain" id="PRO_5005624856" description="DUF5105 domain-containing protein" evidence="1">
    <location>
        <begin position="22"/>
        <end position="170"/>
    </location>
</feature>
<keyword evidence="1" id="KW-0732">Signal</keyword>
<dbReference type="InterPro" id="IPR031343">
    <property type="entry name" value="DUF5105"/>
</dbReference>
<dbReference type="AlphaFoldDB" id="A0A0M1VSV9"/>
<dbReference type="EMBL" id="ACDE02000013">
    <property type="protein sequence ID" value="EEO39524.2"/>
    <property type="molecule type" value="Genomic_DNA"/>
</dbReference>
<protein>
    <recommendedName>
        <fullName evidence="2">DUF5105 domain-containing protein</fullName>
    </recommendedName>
</protein>
<evidence type="ECO:0000313" key="3">
    <source>
        <dbReference type="EMBL" id="EEO39524.2"/>
    </source>
</evidence>
<feature type="domain" description="DUF5105" evidence="2">
    <location>
        <begin position="25"/>
        <end position="151"/>
    </location>
</feature>
<dbReference type="eggNOG" id="ENOG5033DDN">
    <property type="taxonomic scope" value="Bacteria"/>
</dbReference>
<accession>A0A0M1VSV9</accession>
<evidence type="ECO:0000256" key="1">
    <source>
        <dbReference type="SAM" id="SignalP"/>
    </source>
</evidence>
<sequence>MKKIFRYILLSFVLMMLVACGKPDSQKAFEKGFKETMTDINKKMNEGGNEATKMIAKILEKATYKVNKVEENGNVSELDVTIKAVDLTKYLSEFMLSLKPLIESNMGEEAFTKATVDYFSELSKKDLEYTETNVKVHMEKIEGEWKVINTDDILVGIFGGLEEFVGGPHN</sequence>
<proteinExistence type="predicted"/>
<dbReference type="GeneID" id="79798703"/>
<dbReference type="PROSITE" id="PS51257">
    <property type="entry name" value="PROKAR_LIPOPROTEIN"/>
    <property type="match status" value="1"/>
</dbReference>